<dbReference type="SUPFAM" id="SSF50630">
    <property type="entry name" value="Acid proteases"/>
    <property type="match status" value="1"/>
</dbReference>
<evidence type="ECO:0000313" key="2">
    <source>
        <dbReference type="EMBL" id="GAA96486.1"/>
    </source>
</evidence>
<organism evidence="2 3">
    <name type="scientific">Mixia osmundae (strain CBS 9802 / IAM 14324 / JCM 22182 / KY 12970)</name>
    <dbReference type="NCBI Taxonomy" id="764103"/>
    <lineage>
        <taxon>Eukaryota</taxon>
        <taxon>Fungi</taxon>
        <taxon>Dikarya</taxon>
        <taxon>Basidiomycota</taxon>
        <taxon>Pucciniomycotina</taxon>
        <taxon>Mixiomycetes</taxon>
        <taxon>Mixiales</taxon>
        <taxon>Mixiaceae</taxon>
        <taxon>Mixia</taxon>
    </lineage>
</organism>
<name>G7E0X6_MIXOS</name>
<reference evidence="2 3" key="1">
    <citation type="journal article" date="2011" name="J. Gen. Appl. Microbiol.">
        <title>Draft genome sequencing of the enigmatic basidiomycete Mixia osmundae.</title>
        <authorList>
            <person name="Nishida H."/>
            <person name="Nagatsuka Y."/>
            <person name="Sugiyama J."/>
        </authorList>
    </citation>
    <scope>NUCLEOTIDE SEQUENCE [LARGE SCALE GENOMIC DNA]</scope>
    <source>
        <strain evidence="3">CBS 9802 / IAM 14324 / JCM 22182 / KY 12970</strain>
    </source>
</reference>
<sequence length="682" mass="75894">MPLLLLFFSAICLFTAPCLSAQTSAQRVLFIVPNFWGFCQYFDGQGQQGRAYFQSYGQSQIKLVIDRFEDAEPEPDGSPAFDYELYGKGGGSITAYSVTEPDPTPMWHSSLLTTIKARPTDPALSRCCRIIIDAKTKMWLESGTWQYESKTARMTCFDGSLALASCDRAAIAIQPPAQSNCDLSDFRWVPVPDEPPSLVYTARLMPERLAAFCALRSGRHVPFGLDRNPDLRPTIELQIWRAANAEYHVTLWHSERVLRVQVDPVITLGENSRVGVRVSFAVRPLQLQSSLYACCRLVVYGLVNLRIFKGWSTLHELTSSMRCFGEHALPMCNEPKARKLLDGRDTVTECEEEVSCGEAASEGTEARLSSLEVWSPMVVQVKHSRFPTVYNLLVSLRSPFLSMGAQTHKRLETSDTMVPVRHSVSIDLQGGDIISGDLIIDSSSSSNAHDVKSLMLSISSQGDGLFYKSGLDGIFGLATQDKLEETLLSMDIRTPTPNWINQAVKWRRISRATAVLDVARNSITFGQLPSGSVDWLERQRMPGRASEWAVKWTLISMQLFGISARIEPGATHLQVPWQAMRLYCLRNPGAFYDNEMQMVAIRGGELPSPMTFEIAMRQITLSGEQQLMPHLAGDPDDLRYTIIGLAADGIVQVGKAILKHFDSVTLDFDNNRVGFAALRADQ</sequence>
<dbReference type="InParanoid" id="G7E0X6"/>
<dbReference type="InterPro" id="IPR021109">
    <property type="entry name" value="Peptidase_aspartic_dom_sf"/>
</dbReference>
<dbReference type="HOGENOM" id="CLU_403365_0_0_1"/>
<dbReference type="AlphaFoldDB" id="G7E0X6"/>
<accession>G7E0X6</accession>
<protein>
    <recommendedName>
        <fullName evidence="4">Peptidase A1 domain-containing protein</fullName>
    </recommendedName>
</protein>
<feature type="chain" id="PRO_5009955630" description="Peptidase A1 domain-containing protein" evidence="1">
    <location>
        <begin position="21"/>
        <end position="682"/>
    </location>
</feature>
<keyword evidence="1" id="KW-0732">Signal</keyword>
<reference evidence="2 3" key="2">
    <citation type="journal article" date="2012" name="Open Biol.">
        <title>Characteristics of nucleosomes and linker DNA regions on the genome of the basidiomycete Mixia osmundae revealed by mono- and dinucleosome mapping.</title>
        <authorList>
            <person name="Nishida H."/>
            <person name="Kondo S."/>
            <person name="Matsumoto T."/>
            <person name="Suzuki Y."/>
            <person name="Yoshikawa H."/>
            <person name="Taylor T.D."/>
            <person name="Sugiyama J."/>
        </authorList>
    </citation>
    <scope>NUCLEOTIDE SEQUENCE [LARGE SCALE GENOMIC DNA]</scope>
    <source>
        <strain evidence="3">CBS 9802 / IAM 14324 / JCM 22182 / KY 12970</strain>
    </source>
</reference>
<gene>
    <name evidence="2" type="primary">Mo03154</name>
    <name evidence="2" type="ORF">E5Q_03154</name>
</gene>
<dbReference type="EMBL" id="BABT02000102">
    <property type="protein sequence ID" value="GAA96486.1"/>
    <property type="molecule type" value="Genomic_DNA"/>
</dbReference>
<dbReference type="Gene3D" id="2.40.70.10">
    <property type="entry name" value="Acid Proteases"/>
    <property type="match status" value="1"/>
</dbReference>
<dbReference type="RefSeq" id="XP_014567466.1">
    <property type="nucleotide sequence ID" value="XM_014711980.1"/>
</dbReference>
<proteinExistence type="predicted"/>
<evidence type="ECO:0000256" key="1">
    <source>
        <dbReference type="SAM" id="SignalP"/>
    </source>
</evidence>
<feature type="signal peptide" evidence="1">
    <location>
        <begin position="1"/>
        <end position="20"/>
    </location>
</feature>
<evidence type="ECO:0008006" key="4">
    <source>
        <dbReference type="Google" id="ProtNLM"/>
    </source>
</evidence>
<comment type="caution">
    <text evidence="2">The sequence shown here is derived from an EMBL/GenBank/DDBJ whole genome shotgun (WGS) entry which is preliminary data.</text>
</comment>
<dbReference type="Proteomes" id="UP000009131">
    <property type="component" value="Unassembled WGS sequence"/>
</dbReference>
<evidence type="ECO:0000313" key="3">
    <source>
        <dbReference type="Proteomes" id="UP000009131"/>
    </source>
</evidence>
<keyword evidence="3" id="KW-1185">Reference proteome</keyword>